<proteinExistence type="predicted"/>
<dbReference type="RefSeq" id="WP_145988050.1">
    <property type="nucleotide sequence ID" value="NZ_LR216287.1"/>
</dbReference>
<dbReference type="GeneID" id="39421046"/>
<organism evidence="1 2">
    <name type="scientific">Candidatus Nitrosocosmicus franklandianus</name>
    <dbReference type="NCBI Taxonomy" id="1798806"/>
    <lineage>
        <taxon>Archaea</taxon>
        <taxon>Nitrososphaerota</taxon>
        <taxon>Nitrososphaeria</taxon>
        <taxon>Nitrososphaerales</taxon>
        <taxon>Nitrososphaeraceae</taxon>
        <taxon>Candidatus Nitrosocosmicus</taxon>
    </lineage>
</organism>
<dbReference type="EMBL" id="LR216287">
    <property type="protein sequence ID" value="VFJ14054.1"/>
    <property type="molecule type" value="Genomic_DNA"/>
</dbReference>
<protein>
    <submittedName>
        <fullName evidence="1">Uncharacterized protein</fullName>
    </submittedName>
</protein>
<keyword evidence="2" id="KW-1185">Reference proteome</keyword>
<dbReference type="AlphaFoldDB" id="A0A484IBA4"/>
<gene>
    <name evidence="1" type="ORF">NFRAN_1732</name>
</gene>
<evidence type="ECO:0000313" key="1">
    <source>
        <dbReference type="EMBL" id="VFJ14054.1"/>
    </source>
</evidence>
<dbReference type="Proteomes" id="UP000294299">
    <property type="component" value="Chromosome NFRAN"/>
</dbReference>
<accession>A0A484IBA4</accession>
<reference evidence="1 2" key="1">
    <citation type="submission" date="2019-02" db="EMBL/GenBank/DDBJ databases">
        <authorList>
            <person name="Lehtovirta-Morley E L."/>
        </authorList>
    </citation>
    <scope>NUCLEOTIDE SEQUENCE [LARGE SCALE GENOMIC DNA]</scope>
    <source>
        <strain evidence="1">NFRAN1</strain>
    </source>
</reference>
<sequence length="147" mass="17399">MPQFSEKKKLILTMLVMNCEMNHLTENESLSYINQSFGKNISRRTYYYYKRAIFHNYEKSILEEYNNSRSEKVILHDLSKTSKGIVSMIMLKEKVSLIRKGFKLGFNLTKYDRVVIPHTHHFTDSDSQINLLLGRSKRLITEARSMR</sequence>
<name>A0A484IBA4_9ARCH</name>
<dbReference type="KEGG" id="nfn:NFRAN_1732"/>
<evidence type="ECO:0000313" key="2">
    <source>
        <dbReference type="Proteomes" id="UP000294299"/>
    </source>
</evidence>